<dbReference type="NCBIfam" id="TIGR03223">
    <property type="entry name" value="Phn_opern_protn"/>
    <property type="match status" value="1"/>
</dbReference>
<accession>A0ABU8KDD7</accession>
<proteinExistence type="predicted"/>
<dbReference type="InterPro" id="IPR009389">
    <property type="entry name" value="DUF1045"/>
</dbReference>
<comment type="caution">
    <text evidence="1">The sequence shown here is derived from an EMBL/GenBank/DDBJ whole genome shotgun (WGS) entry which is preliminary data.</text>
</comment>
<keyword evidence="2" id="KW-1185">Reference proteome</keyword>
<reference evidence="1 2" key="1">
    <citation type="submission" date="2022-12" db="EMBL/GenBank/DDBJ databases">
        <authorList>
            <person name="Muema E."/>
        </authorList>
    </citation>
    <scope>NUCLEOTIDE SEQUENCE [LARGE SCALE GENOMIC DNA]</scope>
    <source>
        <strain evidence="2">1330</strain>
    </source>
</reference>
<dbReference type="Gene3D" id="3.90.1140.10">
    <property type="entry name" value="Cyclic phosphodiesterase"/>
    <property type="match status" value="1"/>
</dbReference>
<gene>
    <name evidence="1" type="ORF">O7A05_13910</name>
</gene>
<evidence type="ECO:0000313" key="1">
    <source>
        <dbReference type="EMBL" id="MEI9403253.1"/>
    </source>
</evidence>
<sequence>MRYAIYYTPGQDEKLARIAANWLGRDPFGAATRPVEAVGDLSAAEVAFHTASARRYGFHATLKAPFRLAPNQTEASLRAALDAFAAATPPVVIPRLVVGQIDGFFALVPEKPFAPLNDFATEVVRAFDPFRAPLTEAEIERRSPDALKPDEFRNLCQWGYPYVFDTFRFHMTLSGRVGPEESPRLRAAIDGLFADVLRQPVPVDSLTLFVESEPGAPFMVLSHHALGRSPARKTA</sequence>
<dbReference type="RefSeq" id="WP_337093655.1">
    <property type="nucleotide sequence ID" value="NZ_JAPYKO010000008.1"/>
</dbReference>
<protein>
    <submittedName>
        <fullName evidence="1">DUF1045 domain-containing protein</fullName>
    </submittedName>
</protein>
<dbReference type="Pfam" id="PF06299">
    <property type="entry name" value="DUF1045"/>
    <property type="match status" value="1"/>
</dbReference>
<dbReference type="PIRSF" id="PIRSF033328">
    <property type="entry name" value="Phest_Mll4975"/>
    <property type="match status" value="1"/>
</dbReference>
<evidence type="ECO:0000313" key="2">
    <source>
        <dbReference type="Proteomes" id="UP001366503"/>
    </source>
</evidence>
<dbReference type="EMBL" id="JAPYKO010000008">
    <property type="protein sequence ID" value="MEI9403253.1"/>
    <property type="molecule type" value="Genomic_DNA"/>
</dbReference>
<organism evidence="1 2">
    <name type="scientific">Mesorhizobium argentiipisi</name>
    <dbReference type="NCBI Taxonomy" id="3015175"/>
    <lineage>
        <taxon>Bacteria</taxon>
        <taxon>Pseudomonadati</taxon>
        <taxon>Pseudomonadota</taxon>
        <taxon>Alphaproteobacteria</taxon>
        <taxon>Hyphomicrobiales</taxon>
        <taxon>Phyllobacteriaceae</taxon>
        <taxon>Mesorhizobium</taxon>
    </lineage>
</organism>
<dbReference type="Proteomes" id="UP001366503">
    <property type="component" value="Unassembled WGS sequence"/>
</dbReference>
<name>A0ABU8KDD7_9HYPH</name>